<dbReference type="OrthoDB" id="9804277at2"/>
<dbReference type="InterPro" id="IPR003010">
    <property type="entry name" value="C-N_Hydrolase"/>
</dbReference>
<keyword evidence="12" id="KW-1185">Reference proteome</keyword>
<feature type="transmembrane region" description="Helical" evidence="9">
    <location>
        <begin position="78"/>
        <end position="99"/>
    </location>
</feature>
<keyword evidence="8 9" id="KW-0012">Acyltransferase</keyword>
<dbReference type="HAMAP" id="MF_01148">
    <property type="entry name" value="Lnt"/>
    <property type="match status" value="1"/>
</dbReference>
<dbReference type="EMBL" id="CP019082">
    <property type="protein sequence ID" value="APW63430.1"/>
    <property type="molecule type" value="Genomic_DNA"/>
</dbReference>
<feature type="transmembrane region" description="Helical" evidence="9">
    <location>
        <begin position="183"/>
        <end position="207"/>
    </location>
</feature>
<feature type="transmembrane region" description="Helical" evidence="9">
    <location>
        <begin position="137"/>
        <end position="163"/>
    </location>
</feature>
<evidence type="ECO:0000313" key="12">
    <source>
        <dbReference type="Proteomes" id="UP000186309"/>
    </source>
</evidence>
<dbReference type="GO" id="GO:0005886">
    <property type="term" value="C:plasma membrane"/>
    <property type="evidence" value="ECO:0007669"/>
    <property type="project" value="UniProtKB-SubCell"/>
</dbReference>
<dbReference type="PANTHER" id="PTHR38686">
    <property type="entry name" value="APOLIPOPROTEIN N-ACYLTRANSFERASE"/>
    <property type="match status" value="1"/>
</dbReference>
<name>A0A1U7CWV1_9BACT</name>
<dbReference type="Pfam" id="PF00795">
    <property type="entry name" value="CN_hydrolase"/>
    <property type="match status" value="1"/>
</dbReference>
<accession>A0A1U7CWV1</accession>
<comment type="catalytic activity">
    <reaction evidence="9">
        <text>N-terminal S-1,2-diacyl-sn-glyceryl-L-cysteinyl-[lipoprotein] + a glycerophospholipid = N-acyl-S-1,2-diacyl-sn-glyceryl-L-cysteinyl-[lipoprotein] + a 2-acyl-sn-glycero-3-phospholipid + H(+)</text>
        <dbReference type="Rhea" id="RHEA:48228"/>
        <dbReference type="Rhea" id="RHEA-COMP:14681"/>
        <dbReference type="Rhea" id="RHEA-COMP:14684"/>
        <dbReference type="ChEBI" id="CHEBI:15378"/>
        <dbReference type="ChEBI" id="CHEBI:136912"/>
        <dbReference type="ChEBI" id="CHEBI:140656"/>
        <dbReference type="ChEBI" id="CHEBI:140657"/>
        <dbReference type="ChEBI" id="CHEBI:140660"/>
        <dbReference type="EC" id="2.3.1.269"/>
    </reaction>
</comment>
<feature type="transmembrane region" description="Helical" evidence="9">
    <location>
        <begin position="105"/>
        <end position="125"/>
    </location>
</feature>
<dbReference type="PROSITE" id="PS50263">
    <property type="entry name" value="CN_HYDROLASE"/>
    <property type="match status" value="1"/>
</dbReference>
<evidence type="ECO:0000256" key="6">
    <source>
        <dbReference type="ARBA" id="ARBA00022989"/>
    </source>
</evidence>
<sequence length="586" mass="65517">MGEKDFMMNAPKADVETTGPGPRISLTDRVSRHPVIAGITSGLFLWSAFPPIEWSWLAWIALAPLFQLVVERGPRLRLYLGAWVGGLVFWTLSLQWVRLTDATAWVAWLAMAFAFSFWWPGFLALARLAVLRLRLPLMLAAPILWVGLEHVRAHLLSGFPWYYLGHSQYRSLHLIQIADVAGALGVSFLIALVNAWIVDLLSLPLLYKSAAGARLRPKQVARLWVLGACLGGTILYGAYRLSTADFRDGPRLALIQSNIEQKYKNDSEKNDAYPFQIREKLRALATRATAREPKPDLIVWPETSYPYGFIAIDPATSVDTLKQQVRMISENITPEFWREKQKDIAEDVYGMTDAVAAPMLVGSIVYNHKPDSFNKYNSAILVEPQSRTVQMYNKIHLVPFGEYIPFLERMPWLMFFTPYRNGYVPTLNFGDAYNLLNLGAYRIAVGICFEDTVPHLTRRFFSDAPGDRQPDLLVDLSNDGWFHGSAELDMHLAVSVFRTIENRVPLARAVNTGISALIDGNGRILQTLPRLTEGVLQVTVPLDGRVGMYSSLGDWLGLSCLAVCIGLAPVGAIYKRRTKPNAAPAA</sequence>
<evidence type="ECO:0000256" key="3">
    <source>
        <dbReference type="ARBA" id="ARBA00022475"/>
    </source>
</evidence>
<dbReference type="NCBIfam" id="TIGR00546">
    <property type="entry name" value="lnt"/>
    <property type="match status" value="1"/>
</dbReference>
<evidence type="ECO:0000256" key="1">
    <source>
        <dbReference type="ARBA" id="ARBA00004651"/>
    </source>
</evidence>
<feature type="transmembrane region" description="Helical" evidence="9">
    <location>
        <begin position="219"/>
        <end position="239"/>
    </location>
</feature>
<gene>
    <name evidence="9 11" type="primary">lnt</name>
    <name evidence="11" type="ORF">BSF38_04997</name>
</gene>
<comment type="similarity">
    <text evidence="2 9">Belongs to the CN hydrolase family. Apolipoprotein N-acyltransferase subfamily.</text>
</comment>
<dbReference type="InterPro" id="IPR045378">
    <property type="entry name" value="LNT_N"/>
</dbReference>
<proteinExistence type="inferred from homology"/>
<dbReference type="UniPathway" id="UPA00666"/>
<protein>
    <recommendedName>
        <fullName evidence="9">Apolipoprotein N-acyltransferase</fullName>
        <shortName evidence="9">ALP N-acyltransferase</shortName>
        <ecNumber evidence="9">2.3.1.269</ecNumber>
    </recommendedName>
</protein>
<dbReference type="STRING" id="1387353.BSF38_04997"/>
<dbReference type="InterPro" id="IPR036526">
    <property type="entry name" value="C-N_Hydrolase_sf"/>
</dbReference>
<dbReference type="InterPro" id="IPR004563">
    <property type="entry name" value="Apolipo_AcylTrfase"/>
</dbReference>
<dbReference type="SUPFAM" id="SSF56317">
    <property type="entry name" value="Carbon-nitrogen hydrolase"/>
    <property type="match status" value="1"/>
</dbReference>
<dbReference type="EC" id="2.3.1.269" evidence="9"/>
<dbReference type="PANTHER" id="PTHR38686:SF1">
    <property type="entry name" value="APOLIPOPROTEIN N-ACYLTRANSFERASE"/>
    <property type="match status" value="1"/>
</dbReference>
<comment type="subcellular location">
    <subcellularLocation>
        <location evidence="1 9">Cell membrane</location>
        <topology evidence="1 9">Multi-pass membrane protein</topology>
    </subcellularLocation>
</comment>
<organism evidence="11 12">
    <name type="scientific">Paludisphaera borealis</name>
    <dbReference type="NCBI Taxonomy" id="1387353"/>
    <lineage>
        <taxon>Bacteria</taxon>
        <taxon>Pseudomonadati</taxon>
        <taxon>Planctomycetota</taxon>
        <taxon>Planctomycetia</taxon>
        <taxon>Isosphaerales</taxon>
        <taxon>Isosphaeraceae</taxon>
        <taxon>Paludisphaera</taxon>
    </lineage>
</organism>
<evidence type="ECO:0000256" key="4">
    <source>
        <dbReference type="ARBA" id="ARBA00022679"/>
    </source>
</evidence>
<dbReference type="GO" id="GO:0042158">
    <property type="term" value="P:lipoprotein biosynthetic process"/>
    <property type="evidence" value="ECO:0007669"/>
    <property type="project" value="UniProtKB-UniRule"/>
</dbReference>
<evidence type="ECO:0000256" key="9">
    <source>
        <dbReference type="HAMAP-Rule" id="MF_01148"/>
    </source>
</evidence>
<evidence type="ECO:0000259" key="10">
    <source>
        <dbReference type="PROSITE" id="PS50263"/>
    </source>
</evidence>
<keyword evidence="4 9" id="KW-0808">Transferase</keyword>
<keyword evidence="5 9" id="KW-0812">Transmembrane</keyword>
<comment type="function">
    <text evidence="9">Catalyzes the phospholipid dependent N-acylation of the N-terminal cysteine of apolipoprotein, the last step in lipoprotein maturation.</text>
</comment>
<dbReference type="CDD" id="cd07571">
    <property type="entry name" value="ALP_N-acyl_transferase"/>
    <property type="match status" value="1"/>
</dbReference>
<evidence type="ECO:0000313" key="11">
    <source>
        <dbReference type="EMBL" id="APW63430.1"/>
    </source>
</evidence>
<dbReference type="Pfam" id="PF20154">
    <property type="entry name" value="LNT_N"/>
    <property type="match status" value="1"/>
</dbReference>
<evidence type="ECO:0000256" key="5">
    <source>
        <dbReference type="ARBA" id="ARBA00022692"/>
    </source>
</evidence>
<keyword evidence="6 9" id="KW-1133">Transmembrane helix</keyword>
<keyword evidence="7 9" id="KW-0472">Membrane</keyword>
<comment type="pathway">
    <text evidence="9">Protein modification; lipoprotein biosynthesis (N-acyl transfer).</text>
</comment>
<feature type="transmembrane region" description="Helical" evidence="9">
    <location>
        <begin position="54"/>
        <end position="71"/>
    </location>
</feature>
<keyword evidence="11" id="KW-0449">Lipoprotein</keyword>
<evidence type="ECO:0000256" key="8">
    <source>
        <dbReference type="ARBA" id="ARBA00023315"/>
    </source>
</evidence>
<reference evidence="12" key="1">
    <citation type="submission" date="2016-12" db="EMBL/GenBank/DDBJ databases">
        <title>Comparative genomics of four Isosphaeraceae planctomycetes: a common pool of plasmids and glycoside hydrolase genes.</title>
        <authorList>
            <person name="Ivanova A."/>
        </authorList>
    </citation>
    <scope>NUCLEOTIDE SEQUENCE [LARGE SCALE GENOMIC DNA]</scope>
    <source>
        <strain evidence="12">PX4</strain>
    </source>
</reference>
<dbReference type="Proteomes" id="UP000186309">
    <property type="component" value="Chromosome"/>
</dbReference>
<dbReference type="AlphaFoldDB" id="A0A1U7CWV1"/>
<dbReference type="Gene3D" id="3.60.110.10">
    <property type="entry name" value="Carbon-nitrogen hydrolase"/>
    <property type="match status" value="1"/>
</dbReference>
<feature type="transmembrane region" description="Helical" evidence="9">
    <location>
        <begin position="555"/>
        <end position="574"/>
    </location>
</feature>
<feature type="domain" description="CN hydrolase" evidence="10">
    <location>
        <begin position="250"/>
        <end position="542"/>
    </location>
</feature>
<evidence type="ECO:0000256" key="7">
    <source>
        <dbReference type="ARBA" id="ARBA00023136"/>
    </source>
</evidence>
<keyword evidence="3 9" id="KW-1003">Cell membrane</keyword>
<dbReference type="KEGG" id="pbor:BSF38_04997"/>
<dbReference type="GO" id="GO:0016410">
    <property type="term" value="F:N-acyltransferase activity"/>
    <property type="evidence" value="ECO:0007669"/>
    <property type="project" value="UniProtKB-UniRule"/>
</dbReference>
<evidence type="ECO:0000256" key="2">
    <source>
        <dbReference type="ARBA" id="ARBA00010065"/>
    </source>
</evidence>